<dbReference type="PANTHER" id="PTHR45627:SF8">
    <property type="entry name" value="ADENYLATE CYCLASE TYPE 9"/>
    <property type="match status" value="1"/>
</dbReference>
<evidence type="ECO:0000256" key="9">
    <source>
        <dbReference type="ARBA" id="ARBA00022989"/>
    </source>
</evidence>
<evidence type="ECO:0000256" key="6">
    <source>
        <dbReference type="ARBA" id="ARBA00022741"/>
    </source>
</evidence>
<evidence type="ECO:0000256" key="11">
    <source>
        <dbReference type="ARBA" id="ARBA00023239"/>
    </source>
</evidence>
<gene>
    <name evidence="13" type="ORF">HNAJ_LOCUS6201</name>
</gene>
<evidence type="ECO:0000259" key="12">
    <source>
        <dbReference type="PROSITE" id="PS50125"/>
    </source>
</evidence>
<dbReference type="OrthoDB" id="10035433at2759"/>
<evidence type="ECO:0000256" key="4">
    <source>
        <dbReference type="ARBA" id="ARBA00022692"/>
    </source>
</evidence>
<evidence type="ECO:0000256" key="10">
    <source>
        <dbReference type="ARBA" id="ARBA00023136"/>
    </source>
</evidence>
<keyword evidence="10" id="KW-0472">Membrane</keyword>
<evidence type="ECO:0000256" key="7">
    <source>
        <dbReference type="ARBA" id="ARBA00022840"/>
    </source>
</evidence>
<keyword evidence="6" id="KW-0547">Nucleotide-binding</keyword>
<keyword evidence="4" id="KW-0812">Transmembrane</keyword>
<dbReference type="EMBL" id="UZAE01006311">
    <property type="protein sequence ID" value="VDO02061.1"/>
    <property type="molecule type" value="Genomic_DNA"/>
</dbReference>
<dbReference type="AlphaFoldDB" id="A0A0R3TGL4"/>
<reference evidence="13 14" key="2">
    <citation type="submission" date="2018-11" db="EMBL/GenBank/DDBJ databases">
        <authorList>
            <consortium name="Pathogen Informatics"/>
        </authorList>
    </citation>
    <scope>NUCLEOTIDE SEQUENCE [LARGE SCALE GENOMIC DNA]</scope>
</reference>
<dbReference type="Gene3D" id="3.30.70.1230">
    <property type="entry name" value="Nucleotide cyclase"/>
    <property type="match status" value="1"/>
</dbReference>
<keyword evidence="7" id="KW-0067">ATP-binding</keyword>
<protein>
    <recommendedName>
        <fullName evidence="3">adenylate cyclase</fullName>
        <ecNumber evidence="3">4.6.1.1</ecNumber>
    </recommendedName>
</protein>
<keyword evidence="9" id="KW-1133">Transmembrane helix</keyword>
<dbReference type="PROSITE" id="PS50125">
    <property type="entry name" value="GUANYLATE_CYCLASE_2"/>
    <property type="match status" value="1"/>
</dbReference>
<dbReference type="GO" id="GO:0005886">
    <property type="term" value="C:plasma membrane"/>
    <property type="evidence" value="ECO:0007669"/>
    <property type="project" value="TreeGrafter"/>
</dbReference>
<dbReference type="SUPFAM" id="SSF55073">
    <property type="entry name" value="Nucleotide cyclase"/>
    <property type="match status" value="1"/>
</dbReference>
<dbReference type="InterPro" id="IPR029787">
    <property type="entry name" value="Nucleotide_cyclase"/>
</dbReference>
<comment type="subcellular location">
    <subcellularLocation>
        <location evidence="2">Membrane</location>
        <topology evidence="2">Multi-pass membrane protein</topology>
    </subcellularLocation>
</comment>
<keyword evidence="5" id="KW-0479">Metal-binding</keyword>
<comment type="catalytic activity">
    <reaction evidence="1">
        <text>ATP = 3',5'-cyclic AMP + diphosphate</text>
        <dbReference type="Rhea" id="RHEA:15389"/>
        <dbReference type="ChEBI" id="CHEBI:30616"/>
        <dbReference type="ChEBI" id="CHEBI:33019"/>
        <dbReference type="ChEBI" id="CHEBI:58165"/>
        <dbReference type="EC" id="4.6.1.1"/>
    </reaction>
</comment>
<dbReference type="GO" id="GO:0004016">
    <property type="term" value="F:adenylate cyclase activity"/>
    <property type="evidence" value="ECO:0007669"/>
    <property type="project" value="UniProtKB-EC"/>
</dbReference>
<dbReference type="GO" id="GO:0046872">
    <property type="term" value="F:metal ion binding"/>
    <property type="evidence" value="ECO:0007669"/>
    <property type="project" value="UniProtKB-KW"/>
</dbReference>
<evidence type="ECO:0000256" key="8">
    <source>
        <dbReference type="ARBA" id="ARBA00022842"/>
    </source>
</evidence>
<dbReference type="EC" id="4.6.1.1" evidence="3"/>
<dbReference type="Proteomes" id="UP000278807">
    <property type="component" value="Unassembled WGS sequence"/>
</dbReference>
<dbReference type="WBParaSite" id="HNAJ_0000620501-mRNA-1">
    <property type="protein sequence ID" value="HNAJ_0000620501-mRNA-1"/>
    <property type="gene ID" value="HNAJ_0000620501"/>
</dbReference>
<dbReference type="PANTHER" id="PTHR45627">
    <property type="entry name" value="ADENYLATE CYCLASE TYPE 1"/>
    <property type="match status" value="1"/>
</dbReference>
<dbReference type="InterPro" id="IPR001054">
    <property type="entry name" value="A/G_cyclase"/>
</dbReference>
<organism evidence="15">
    <name type="scientific">Rodentolepis nana</name>
    <name type="common">Dwarf tapeworm</name>
    <name type="synonym">Hymenolepis nana</name>
    <dbReference type="NCBI Taxonomy" id="102285"/>
    <lineage>
        <taxon>Eukaryota</taxon>
        <taxon>Metazoa</taxon>
        <taxon>Spiralia</taxon>
        <taxon>Lophotrochozoa</taxon>
        <taxon>Platyhelminthes</taxon>
        <taxon>Cestoda</taxon>
        <taxon>Eucestoda</taxon>
        <taxon>Cyclophyllidea</taxon>
        <taxon>Hymenolepididae</taxon>
        <taxon>Rodentolepis</taxon>
    </lineage>
</organism>
<evidence type="ECO:0000313" key="15">
    <source>
        <dbReference type="WBParaSite" id="HNAJ_0000620501-mRNA-1"/>
    </source>
</evidence>
<dbReference type="Pfam" id="PF00211">
    <property type="entry name" value="Guanylate_cyc"/>
    <property type="match status" value="1"/>
</dbReference>
<reference evidence="15" key="1">
    <citation type="submission" date="2017-02" db="UniProtKB">
        <authorList>
            <consortium name="WormBaseParasite"/>
        </authorList>
    </citation>
    <scope>IDENTIFICATION</scope>
</reference>
<keyword evidence="11" id="KW-0456">Lyase</keyword>
<dbReference type="GO" id="GO:0007189">
    <property type="term" value="P:adenylate cyclase-activating G protein-coupled receptor signaling pathway"/>
    <property type="evidence" value="ECO:0007669"/>
    <property type="project" value="TreeGrafter"/>
</dbReference>
<dbReference type="GO" id="GO:0035556">
    <property type="term" value="P:intracellular signal transduction"/>
    <property type="evidence" value="ECO:0007669"/>
    <property type="project" value="InterPro"/>
</dbReference>
<evidence type="ECO:0000256" key="1">
    <source>
        <dbReference type="ARBA" id="ARBA00001593"/>
    </source>
</evidence>
<evidence type="ECO:0000313" key="14">
    <source>
        <dbReference type="Proteomes" id="UP000278807"/>
    </source>
</evidence>
<feature type="domain" description="Guanylate cyclase" evidence="12">
    <location>
        <begin position="1"/>
        <end position="57"/>
    </location>
</feature>
<evidence type="ECO:0000256" key="5">
    <source>
        <dbReference type="ARBA" id="ARBA00022723"/>
    </source>
</evidence>
<keyword evidence="8" id="KW-0460">Magnesium</keyword>
<evidence type="ECO:0000256" key="2">
    <source>
        <dbReference type="ARBA" id="ARBA00004141"/>
    </source>
</evidence>
<proteinExistence type="predicted"/>
<sequence>MIQCEKIATLGDCYYCVSGCPNAVPDHAERIVEMGRSMCVAIQQFDEDHAEQVSLLILFSSAFEIIVPLAYSLKYVMDSMSIGSPLVRLMIKLTD</sequence>
<dbReference type="STRING" id="102285.A0A0R3TGL4"/>
<evidence type="ECO:0000313" key="13">
    <source>
        <dbReference type="EMBL" id="VDO02061.1"/>
    </source>
</evidence>
<dbReference type="GO" id="GO:0005524">
    <property type="term" value="F:ATP binding"/>
    <property type="evidence" value="ECO:0007669"/>
    <property type="project" value="UniProtKB-KW"/>
</dbReference>
<keyword evidence="14" id="KW-1185">Reference proteome</keyword>
<accession>A0A0R3TGL4</accession>
<dbReference type="GO" id="GO:0009190">
    <property type="term" value="P:cyclic nucleotide biosynthetic process"/>
    <property type="evidence" value="ECO:0007669"/>
    <property type="project" value="InterPro"/>
</dbReference>
<name>A0A0R3TGL4_RODNA</name>
<evidence type="ECO:0000256" key="3">
    <source>
        <dbReference type="ARBA" id="ARBA00012201"/>
    </source>
</evidence>